<dbReference type="Pfam" id="PF00095">
    <property type="entry name" value="WAP"/>
    <property type="match status" value="2"/>
</dbReference>
<dbReference type="Proteomes" id="UP001295444">
    <property type="component" value="Chromosome 10"/>
</dbReference>
<evidence type="ECO:0000313" key="3">
    <source>
        <dbReference type="Proteomes" id="UP001295444"/>
    </source>
</evidence>
<dbReference type="SUPFAM" id="SSF57256">
    <property type="entry name" value="Elafin-like"/>
    <property type="match status" value="2"/>
</dbReference>
<protein>
    <submittedName>
        <fullName evidence="2">Whey acidic -like</fullName>
    </submittedName>
</protein>
<dbReference type="InterPro" id="IPR008197">
    <property type="entry name" value="WAP_dom"/>
</dbReference>
<dbReference type="GO" id="GO:0005615">
    <property type="term" value="C:extracellular space"/>
    <property type="evidence" value="ECO:0007669"/>
    <property type="project" value="TreeGrafter"/>
</dbReference>
<dbReference type="PANTHER" id="PTHR19441:SF95">
    <property type="entry name" value="PERLWAPIN ISOFORM X1"/>
    <property type="match status" value="1"/>
</dbReference>
<dbReference type="PROSITE" id="PS51390">
    <property type="entry name" value="WAP"/>
    <property type="match status" value="1"/>
</dbReference>
<name>A0AAD1T8B2_PELCU</name>
<dbReference type="GO" id="GO:0004867">
    <property type="term" value="F:serine-type endopeptidase inhibitor activity"/>
    <property type="evidence" value="ECO:0007669"/>
    <property type="project" value="TreeGrafter"/>
</dbReference>
<dbReference type="PRINTS" id="PR00003">
    <property type="entry name" value="4DISULPHCORE"/>
</dbReference>
<evidence type="ECO:0000313" key="2">
    <source>
        <dbReference type="EMBL" id="CAH2319363.1"/>
    </source>
</evidence>
<dbReference type="Gene3D" id="4.10.75.10">
    <property type="entry name" value="Elafin-like"/>
    <property type="match status" value="2"/>
</dbReference>
<sequence>MAWLREKPGSCPLDVDYPRCDSVNVNNLKNDCRTDRDCKGDRKCCFSGCQKQCLLPLKDKLDSCPSYDPSICAVIRLSPSNCHTDEQCQGTERCCCFCTRSYCKATVTVKSGFCPSKKSDNVAATEESLVKPFPKPKCQSDKDCSGLMKCCGGRCVKPIKGNIIR</sequence>
<keyword evidence="3" id="KW-1185">Reference proteome</keyword>
<dbReference type="GO" id="GO:0045087">
    <property type="term" value="P:innate immune response"/>
    <property type="evidence" value="ECO:0007669"/>
    <property type="project" value="TreeGrafter"/>
</dbReference>
<dbReference type="GO" id="GO:0019731">
    <property type="term" value="P:antibacterial humoral response"/>
    <property type="evidence" value="ECO:0007669"/>
    <property type="project" value="TreeGrafter"/>
</dbReference>
<dbReference type="SMART" id="SM00217">
    <property type="entry name" value="WAP"/>
    <property type="match status" value="2"/>
</dbReference>
<evidence type="ECO:0000259" key="1">
    <source>
        <dbReference type="PROSITE" id="PS51390"/>
    </source>
</evidence>
<dbReference type="AlphaFoldDB" id="A0AAD1T8B2"/>
<gene>
    <name evidence="2" type="ORF">PECUL_23A029282</name>
</gene>
<dbReference type="InterPro" id="IPR036645">
    <property type="entry name" value="Elafin-like_sf"/>
</dbReference>
<proteinExistence type="predicted"/>
<dbReference type="InterPro" id="IPR050514">
    <property type="entry name" value="WAP_four-disulfide_core"/>
</dbReference>
<accession>A0AAD1T8B2</accession>
<dbReference type="PANTHER" id="PTHR19441">
    <property type="entry name" value="WHEY ACDIC PROTEIN WAP"/>
    <property type="match status" value="1"/>
</dbReference>
<organism evidence="2 3">
    <name type="scientific">Pelobates cultripes</name>
    <name type="common">Western spadefoot toad</name>
    <dbReference type="NCBI Taxonomy" id="61616"/>
    <lineage>
        <taxon>Eukaryota</taxon>
        <taxon>Metazoa</taxon>
        <taxon>Chordata</taxon>
        <taxon>Craniata</taxon>
        <taxon>Vertebrata</taxon>
        <taxon>Euteleostomi</taxon>
        <taxon>Amphibia</taxon>
        <taxon>Batrachia</taxon>
        <taxon>Anura</taxon>
        <taxon>Pelobatoidea</taxon>
        <taxon>Pelobatidae</taxon>
        <taxon>Pelobates</taxon>
    </lineage>
</organism>
<feature type="domain" description="WAP" evidence="1">
    <location>
        <begin position="4"/>
        <end position="57"/>
    </location>
</feature>
<reference evidence="2" key="1">
    <citation type="submission" date="2022-03" db="EMBL/GenBank/DDBJ databases">
        <authorList>
            <person name="Alioto T."/>
            <person name="Alioto T."/>
            <person name="Gomez Garrido J."/>
        </authorList>
    </citation>
    <scope>NUCLEOTIDE SEQUENCE</scope>
</reference>
<dbReference type="EMBL" id="OW240921">
    <property type="protein sequence ID" value="CAH2319363.1"/>
    <property type="molecule type" value="Genomic_DNA"/>
</dbReference>